<dbReference type="InterPro" id="IPR046558">
    <property type="entry name" value="DUF6712"/>
</dbReference>
<organism evidence="1">
    <name type="scientific">Siphoviridae sp. ctNDP2</name>
    <dbReference type="NCBI Taxonomy" id="2826265"/>
    <lineage>
        <taxon>Viruses</taxon>
        <taxon>Duplodnaviria</taxon>
        <taxon>Heunggongvirae</taxon>
        <taxon>Uroviricota</taxon>
        <taxon>Caudoviricetes</taxon>
    </lineage>
</organism>
<dbReference type="Pfam" id="PF20459">
    <property type="entry name" value="DUF6712"/>
    <property type="match status" value="1"/>
</dbReference>
<reference evidence="1" key="1">
    <citation type="journal article" date="2021" name="Proc. Natl. Acad. Sci. U.S.A.">
        <title>A Catalog of Tens of Thousands of Viruses from Human Metagenomes Reveals Hidden Associations with Chronic Diseases.</title>
        <authorList>
            <person name="Tisza M.J."/>
            <person name="Buck C.B."/>
        </authorList>
    </citation>
    <scope>NUCLEOTIDE SEQUENCE</scope>
    <source>
        <strain evidence="1">CtNDP2</strain>
    </source>
</reference>
<accession>A0A8S5NEH2</accession>
<proteinExistence type="predicted"/>
<protein>
    <submittedName>
        <fullName evidence="1">Uncharacterized protein</fullName>
    </submittedName>
</protein>
<dbReference type="EMBL" id="BK015150">
    <property type="protein sequence ID" value="DAD93033.1"/>
    <property type="molecule type" value="Genomic_DNA"/>
</dbReference>
<sequence>MRIRMPRKCLTIQIQRQMIKISIEQFEQLLPFVGAATEDVFRNMEPSFTIPYSELVEQVIGNEYVENATQEGTELMTAIRSYVIRATFLSRLHSHDLIMTDNGFGVVSNENIAPASQARVEAMKAELTYQRDYNKHQVIFLMRKFDGWSETEQAEMNINSLVWSPAILSGWCGVSGQLTYDDLVKYKKSIDATEAFLRKQLGDALIDEIIAEERKGHFAPSHRAAKVKMLAFIGEHLTVNGTEKTTVEYLHRSTLLFENLLRFIEEHIGDFEKYAVSSAYKANHMKSYENKADDTTFFFAG</sequence>
<name>A0A8S5NEH2_9CAUD</name>
<evidence type="ECO:0000313" key="1">
    <source>
        <dbReference type="EMBL" id="DAD93033.1"/>
    </source>
</evidence>